<organism evidence="4 5">
    <name type="scientific">Venenivibrio stagnispumantis</name>
    <dbReference type="NCBI Taxonomy" id="407998"/>
    <lineage>
        <taxon>Bacteria</taxon>
        <taxon>Pseudomonadati</taxon>
        <taxon>Aquificota</taxon>
        <taxon>Aquificia</taxon>
        <taxon>Aquificales</taxon>
        <taxon>Hydrogenothermaceae</taxon>
        <taxon>Venenivibrio</taxon>
    </lineage>
</organism>
<dbReference type="PANTHER" id="PTHR43384">
    <property type="entry name" value="SEPTUM SITE-DETERMINING PROTEIN MIND HOMOLOG, CHLOROPLASTIC-RELATED"/>
    <property type="match status" value="1"/>
</dbReference>
<dbReference type="GO" id="GO:0051782">
    <property type="term" value="P:negative regulation of cell division"/>
    <property type="evidence" value="ECO:0007669"/>
    <property type="project" value="TreeGrafter"/>
</dbReference>
<comment type="caution">
    <text evidence="4">The sequence shown here is derived from an EMBL/GenBank/DDBJ whole genome shotgun (WGS) entry which is preliminary data.</text>
</comment>
<keyword evidence="5" id="KW-1185">Reference proteome</keyword>
<dbReference type="CDD" id="cd02038">
    <property type="entry name" value="FlhG-like"/>
    <property type="match status" value="1"/>
</dbReference>
<keyword evidence="4" id="KW-0966">Cell projection</keyword>
<dbReference type="GO" id="GO:0009898">
    <property type="term" value="C:cytoplasmic side of plasma membrane"/>
    <property type="evidence" value="ECO:0007669"/>
    <property type="project" value="TreeGrafter"/>
</dbReference>
<dbReference type="GO" id="GO:0016887">
    <property type="term" value="F:ATP hydrolysis activity"/>
    <property type="evidence" value="ECO:0007669"/>
    <property type="project" value="TreeGrafter"/>
</dbReference>
<evidence type="ECO:0000313" key="5">
    <source>
        <dbReference type="Proteomes" id="UP001157947"/>
    </source>
</evidence>
<keyword evidence="1" id="KW-0547">Nucleotide-binding</keyword>
<dbReference type="Proteomes" id="UP001157947">
    <property type="component" value="Unassembled WGS sequence"/>
</dbReference>
<dbReference type="AlphaFoldDB" id="A0AA46AEM8"/>
<dbReference type="PANTHER" id="PTHR43384:SF4">
    <property type="entry name" value="CELLULOSE BIOSYNTHESIS PROTEIN BCSQ-RELATED"/>
    <property type="match status" value="1"/>
</dbReference>
<dbReference type="Pfam" id="PF13614">
    <property type="entry name" value="AAA_31"/>
    <property type="match status" value="1"/>
</dbReference>
<feature type="domain" description="AAA" evidence="3">
    <location>
        <begin position="22"/>
        <end position="179"/>
    </location>
</feature>
<dbReference type="SUPFAM" id="SSF52540">
    <property type="entry name" value="P-loop containing nucleoside triphosphate hydrolases"/>
    <property type="match status" value="1"/>
</dbReference>
<evidence type="ECO:0000313" key="4">
    <source>
        <dbReference type="EMBL" id="SMP13717.1"/>
    </source>
</evidence>
<evidence type="ECO:0000256" key="2">
    <source>
        <dbReference type="ARBA" id="ARBA00022840"/>
    </source>
</evidence>
<keyword evidence="2" id="KW-0067">ATP-binding</keyword>
<dbReference type="EMBL" id="FXTX01000011">
    <property type="protein sequence ID" value="SMP13717.1"/>
    <property type="molecule type" value="Genomic_DNA"/>
</dbReference>
<sequence>MDEQLKHLKELVNNRAVNKNTKFISIASGKGGVGKTNIIANFAYILANSFNKKVLLIDADIGMANIHIILDLNVKKTLKDITYGEKIENIILNKYGFDILPGFSGIDSIFEFGDFDSFSFIKMLDKISSYYDYVLIDIGAGIDEKIANFVRASNKTYIVTTPEPTALVDAYAFIKSIYKSYGYKDFKVIINMVENKQEAEEIFFSLNNSLSRFLDITVQLAGYLPFSKLIQESVLNKTLITAEYPSDKFSIQLTNIVANEIGEKPPKEKSSFWEKFYSFIKRS</sequence>
<name>A0AA46AEM8_9AQUI</name>
<evidence type="ECO:0000256" key="1">
    <source>
        <dbReference type="ARBA" id="ARBA00022741"/>
    </source>
</evidence>
<evidence type="ECO:0000259" key="3">
    <source>
        <dbReference type="Pfam" id="PF13614"/>
    </source>
</evidence>
<dbReference type="InterPro" id="IPR025501">
    <property type="entry name" value="MinD_FleN"/>
</dbReference>
<dbReference type="RefSeq" id="WP_265133793.1">
    <property type="nucleotide sequence ID" value="NZ_FXTX01000011.1"/>
</dbReference>
<dbReference type="InterPro" id="IPR033875">
    <property type="entry name" value="FlhG"/>
</dbReference>
<reference evidence="4" key="1">
    <citation type="submission" date="2017-05" db="EMBL/GenBank/DDBJ databases">
        <authorList>
            <person name="Varghese N."/>
            <person name="Submissions S."/>
        </authorList>
    </citation>
    <scope>NUCLEOTIDE SEQUENCE</scope>
    <source>
        <strain evidence="4">DSM 18763</strain>
    </source>
</reference>
<keyword evidence="4" id="KW-0969">Cilium</keyword>
<dbReference type="InterPro" id="IPR025669">
    <property type="entry name" value="AAA_dom"/>
</dbReference>
<protein>
    <submittedName>
        <fullName evidence="4">Flagellar biosynthesis protein FlhG</fullName>
    </submittedName>
</protein>
<dbReference type="Gene3D" id="3.40.50.300">
    <property type="entry name" value="P-loop containing nucleotide triphosphate hydrolases"/>
    <property type="match status" value="1"/>
</dbReference>
<accession>A0AA46AEM8</accession>
<dbReference type="InterPro" id="IPR050625">
    <property type="entry name" value="ParA/MinD_ATPase"/>
</dbReference>
<keyword evidence="4" id="KW-0282">Flagellum</keyword>
<dbReference type="InterPro" id="IPR027417">
    <property type="entry name" value="P-loop_NTPase"/>
</dbReference>
<proteinExistence type="predicted"/>
<dbReference type="GO" id="GO:0005524">
    <property type="term" value="F:ATP binding"/>
    <property type="evidence" value="ECO:0007669"/>
    <property type="project" value="UniProtKB-KW"/>
</dbReference>
<dbReference type="PIRSF" id="PIRSF003092">
    <property type="entry name" value="MinD"/>
    <property type="match status" value="1"/>
</dbReference>
<gene>
    <name evidence="4" type="ORF">SAMN06264868_11129</name>
</gene>
<dbReference type="GO" id="GO:0005829">
    <property type="term" value="C:cytosol"/>
    <property type="evidence" value="ECO:0007669"/>
    <property type="project" value="TreeGrafter"/>
</dbReference>